<dbReference type="PROSITE" id="PS50977">
    <property type="entry name" value="HTH_TETR_2"/>
    <property type="match status" value="1"/>
</dbReference>
<dbReference type="InterPro" id="IPR009057">
    <property type="entry name" value="Homeodomain-like_sf"/>
</dbReference>
<dbReference type="Proteomes" id="UP000078543">
    <property type="component" value="Unassembled WGS sequence"/>
</dbReference>
<dbReference type="PANTHER" id="PTHR30055:SF234">
    <property type="entry name" value="HTH-TYPE TRANSCRIPTIONAL REGULATOR BETI"/>
    <property type="match status" value="1"/>
</dbReference>
<dbReference type="InterPro" id="IPR041479">
    <property type="entry name" value="TetR_CgmR_C"/>
</dbReference>
<evidence type="ECO:0000313" key="6">
    <source>
        <dbReference type="EMBL" id="OAN44902.1"/>
    </source>
</evidence>
<feature type="domain" description="HTH tetR-type" evidence="5">
    <location>
        <begin position="4"/>
        <end position="64"/>
    </location>
</feature>
<evidence type="ECO:0000256" key="1">
    <source>
        <dbReference type="ARBA" id="ARBA00023015"/>
    </source>
</evidence>
<dbReference type="SUPFAM" id="SSF46689">
    <property type="entry name" value="Homeodomain-like"/>
    <property type="match status" value="1"/>
</dbReference>
<dbReference type="InterPro" id="IPR001647">
    <property type="entry name" value="HTH_TetR"/>
</dbReference>
<name>A0A178M831_9PROT</name>
<dbReference type="PRINTS" id="PR00455">
    <property type="entry name" value="HTHTETR"/>
</dbReference>
<gene>
    <name evidence="6" type="ORF">A6A05_17290</name>
</gene>
<dbReference type="GO" id="GO:0003700">
    <property type="term" value="F:DNA-binding transcription factor activity"/>
    <property type="evidence" value="ECO:0007669"/>
    <property type="project" value="TreeGrafter"/>
</dbReference>
<accession>A0A178M831</accession>
<dbReference type="STRING" id="1437059.A6A05_17290"/>
<dbReference type="Gene3D" id="1.10.357.10">
    <property type="entry name" value="Tetracycline Repressor, domain 2"/>
    <property type="match status" value="1"/>
</dbReference>
<dbReference type="OrthoDB" id="9809772at2"/>
<dbReference type="Pfam" id="PF00440">
    <property type="entry name" value="TetR_N"/>
    <property type="match status" value="1"/>
</dbReference>
<keyword evidence="2 4" id="KW-0238">DNA-binding</keyword>
<dbReference type="RefSeq" id="WP_068504374.1">
    <property type="nucleotide sequence ID" value="NZ_LWQU01000192.1"/>
</dbReference>
<keyword evidence="7" id="KW-1185">Reference proteome</keyword>
<dbReference type="Pfam" id="PF17937">
    <property type="entry name" value="TetR_C_28"/>
    <property type="match status" value="1"/>
</dbReference>
<dbReference type="EMBL" id="LWQU01000192">
    <property type="protein sequence ID" value="OAN44902.1"/>
    <property type="molecule type" value="Genomic_DNA"/>
</dbReference>
<dbReference type="InterPro" id="IPR050109">
    <property type="entry name" value="HTH-type_TetR-like_transc_reg"/>
</dbReference>
<keyword evidence="1" id="KW-0805">Transcription regulation</keyword>
<comment type="caution">
    <text evidence="6">The sequence shown here is derived from an EMBL/GenBank/DDBJ whole genome shotgun (WGS) entry which is preliminary data.</text>
</comment>
<evidence type="ECO:0000313" key="7">
    <source>
        <dbReference type="Proteomes" id="UP000078543"/>
    </source>
</evidence>
<reference evidence="6 7" key="1">
    <citation type="submission" date="2016-04" db="EMBL/GenBank/DDBJ databases">
        <title>Draft genome sequence of freshwater magnetotactic bacteria Magnetospirillum marisnigri SP-1 and Magnetospirillum moscoviense BB-1.</title>
        <authorList>
            <person name="Koziaeva V."/>
            <person name="Dziuba M.V."/>
            <person name="Ivanov T.M."/>
            <person name="Kuznetsov B."/>
            <person name="Grouzdev D.S."/>
        </authorList>
    </citation>
    <scope>NUCLEOTIDE SEQUENCE [LARGE SCALE GENOMIC DNA]</scope>
    <source>
        <strain evidence="6 7">BB-1</strain>
    </source>
</reference>
<dbReference type="GO" id="GO:0000976">
    <property type="term" value="F:transcription cis-regulatory region binding"/>
    <property type="evidence" value="ECO:0007669"/>
    <property type="project" value="TreeGrafter"/>
</dbReference>
<evidence type="ECO:0000259" key="5">
    <source>
        <dbReference type="PROSITE" id="PS50977"/>
    </source>
</evidence>
<evidence type="ECO:0000256" key="3">
    <source>
        <dbReference type="ARBA" id="ARBA00023163"/>
    </source>
</evidence>
<evidence type="ECO:0000256" key="4">
    <source>
        <dbReference type="PROSITE-ProRule" id="PRU00335"/>
    </source>
</evidence>
<protein>
    <submittedName>
        <fullName evidence="6">TetR family transcriptional regulator</fullName>
    </submittedName>
</protein>
<proteinExistence type="predicted"/>
<organism evidence="6 7">
    <name type="scientific">Magnetospirillum moscoviense</name>
    <dbReference type="NCBI Taxonomy" id="1437059"/>
    <lineage>
        <taxon>Bacteria</taxon>
        <taxon>Pseudomonadati</taxon>
        <taxon>Pseudomonadota</taxon>
        <taxon>Alphaproteobacteria</taxon>
        <taxon>Rhodospirillales</taxon>
        <taxon>Rhodospirillaceae</taxon>
        <taxon>Magnetospirillum</taxon>
    </lineage>
</organism>
<dbReference type="PANTHER" id="PTHR30055">
    <property type="entry name" value="HTH-TYPE TRANSCRIPTIONAL REGULATOR RUTR"/>
    <property type="match status" value="1"/>
</dbReference>
<keyword evidence="3" id="KW-0804">Transcription</keyword>
<sequence>MTTPSTREKILDAAMSIMRDHGVAKLTLDQAARVAGVSKGGVLYHFKSKDDLIRGMVQRMTDSCDALHHRYYAEQPEGPYRWARTVVHTAFDPQGPAGDPVSGALLAAMAVNPDLMAPIQAKYAEWVERVMSDSPDPARAALVCSAMDGVVFQRILGLCQGCEKDAERLKQAALDLLKE</sequence>
<evidence type="ECO:0000256" key="2">
    <source>
        <dbReference type="ARBA" id="ARBA00023125"/>
    </source>
</evidence>
<dbReference type="AlphaFoldDB" id="A0A178M831"/>
<feature type="DNA-binding region" description="H-T-H motif" evidence="4">
    <location>
        <begin position="27"/>
        <end position="46"/>
    </location>
</feature>